<reference evidence="2" key="1">
    <citation type="submission" date="2021-01" db="EMBL/GenBank/DDBJ databases">
        <authorList>
            <person name="Corre E."/>
            <person name="Pelletier E."/>
            <person name="Niang G."/>
            <person name="Scheremetjew M."/>
            <person name="Finn R."/>
            <person name="Kale V."/>
            <person name="Holt S."/>
            <person name="Cochrane G."/>
            <person name="Meng A."/>
            <person name="Brown T."/>
            <person name="Cohen L."/>
        </authorList>
    </citation>
    <scope>NUCLEOTIDE SEQUENCE</scope>
    <source>
        <strain evidence="2">CCAP1064/1</strain>
    </source>
</reference>
<keyword evidence="1" id="KW-0732">Signal</keyword>
<evidence type="ECO:0000313" key="2">
    <source>
        <dbReference type="EMBL" id="CAD8408804.1"/>
    </source>
</evidence>
<protein>
    <submittedName>
        <fullName evidence="2">Uncharacterized protein</fullName>
    </submittedName>
</protein>
<gene>
    <name evidence="2" type="ORF">PINE0816_LOCUS4926</name>
    <name evidence="3" type="ORF">PINE0816_LOCUS4927</name>
</gene>
<feature type="signal peptide" evidence="1">
    <location>
        <begin position="1"/>
        <end position="15"/>
    </location>
</feature>
<dbReference type="PANTHER" id="PTHR34801">
    <property type="entry name" value="EXPRESSED PROTEIN"/>
    <property type="match status" value="1"/>
</dbReference>
<name>A0A6T8H401_9STRA</name>
<dbReference type="AlphaFoldDB" id="A0A6T8H401"/>
<feature type="chain" id="PRO_5036191726" evidence="1">
    <location>
        <begin position="16"/>
        <end position="228"/>
    </location>
</feature>
<dbReference type="Pfam" id="PF07386">
    <property type="entry name" value="DUF1499"/>
    <property type="match status" value="1"/>
</dbReference>
<accession>A0A6T8H401</accession>
<evidence type="ECO:0000256" key="1">
    <source>
        <dbReference type="SAM" id="SignalP"/>
    </source>
</evidence>
<sequence>MLFLPSLPFPAVARACVLATYASTCLLFNLNDPQPSYAASTTTTDGYGGYDVVTQRLKSCPAKSNCVSSTYMEPPNRYVSPLEITDREIAFERAVRDVTTNSNVGNQNQNTKVLPFAVADIVPKNYYIHLTTPGTAPGSLDDIELVFTDGDIVNVRCEARVTLPPPPFCIQKNCINGNMDQRRRLEGVSSAVLGLQGADQQRMMDTAKWSPIFFNSDRVPTGVEYDDF</sequence>
<dbReference type="EMBL" id="HBEL01010310">
    <property type="protein sequence ID" value="CAD8408805.1"/>
    <property type="molecule type" value="Transcribed_RNA"/>
</dbReference>
<evidence type="ECO:0000313" key="3">
    <source>
        <dbReference type="EMBL" id="CAD8408805.1"/>
    </source>
</evidence>
<dbReference type="EMBL" id="HBEL01010309">
    <property type="protein sequence ID" value="CAD8408804.1"/>
    <property type="molecule type" value="Transcribed_RNA"/>
</dbReference>
<dbReference type="InterPro" id="IPR010865">
    <property type="entry name" value="DUF1499"/>
</dbReference>
<dbReference type="PANTHER" id="PTHR34801:SF6">
    <property type="entry name" value="SLL1620 PROTEIN"/>
    <property type="match status" value="1"/>
</dbReference>
<proteinExistence type="predicted"/>
<organism evidence="2">
    <name type="scientific">Proboscia inermis</name>
    <dbReference type="NCBI Taxonomy" id="420281"/>
    <lineage>
        <taxon>Eukaryota</taxon>
        <taxon>Sar</taxon>
        <taxon>Stramenopiles</taxon>
        <taxon>Ochrophyta</taxon>
        <taxon>Bacillariophyta</taxon>
        <taxon>Coscinodiscophyceae</taxon>
        <taxon>Rhizosoleniophycidae</taxon>
        <taxon>Rhizosoleniales</taxon>
        <taxon>Rhizosoleniaceae</taxon>
        <taxon>Proboscia</taxon>
    </lineage>
</organism>